<dbReference type="Gene3D" id="2.60.40.10">
    <property type="entry name" value="Immunoglobulins"/>
    <property type="match status" value="3"/>
</dbReference>
<reference evidence="3 4" key="1">
    <citation type="submission" date="2017-10" db="EMBL/GenBank/DDBJ databases">
        <title>Nyctiphanis sp. nov., isolated from the stomach of the euphausiid Nyctiphanes simplex (Hansen, 1911) in the Gulf of California.</title>
        <authorList>
            <person name="Gomez-Gil B."/>
            <person name="Aguilar-Mendez M."/>
            <person name="Lopez-Cortes A."/>
            <person name="Gomez-Gutierrez J."/>
            <person name="Roque A."/>
            <person name="Lang E."/>
            <person name="Gonzalez-Castillo A."/>
        </authorList>
    </citation>
    <scope>NUCLEOTIDE SEQUENCE [LARGE SCALE GENOMIC DNA]</scope>
    <source>
        <strain evidence="3 4">CAIM 600</strain>
    </source>
</reference>
<comment type="caution">
    <text evidence="3">The sequence shown here is derived from an EMBL/GenBank/DDBJ whole genome shotgun (WGS) entry which is preliminary data.</text>
</comment>
<evidence type="ECO:0000313" key="4">
    <source>
        <dbReference type="Proteomes" id="UP000290287"/>
    </source>
</evidence>
<dbReference type="NCBIfam" id="TIGR01965">
    <property type="entry name" value="VCBS_repeat"/>
    <property type="match status" value="5"/>
</dbReference>
<feature type="domain" description="RapA2 cadherin-like" evidence="1">
    <location>
        <begin position="34"/>
        <end position="102"/>
    </location>
</feature>
<dbReference type="RefSeq" id="WP_129122947.1">
    <property type="nucleotide sequence ID" value="NZ_PEIB01000018.1"/>
</dbReference>
<keyword evidence="4" id="KW-1185">Reference proteome</keyword>
<name>A0A4Q0YPW8_9GAMM</name>
<sequence length="497" mass="51578">MGIYLNRDDSGHLTASDTVTDTLTLTASDGTEQQIIITITGSDTTAIITGDSQSTLLKTDTSANGIVTIYDPDAPTQPTMPNQSFTGSYGTLTTNSNGTWSYVVNPNAVAVLNDNEQVQDSFTINASDGSQHQMQMTVTGDEDAPVVSGVFTAAATETDSDQAVASVAGTLSISDADRSHSPVFNNTTLSGTYGELVLANGQWTYTLDRAGHAGQLTTGDIVTETMTLTATDGTEQTISITITGTDTTAIISGDKQATLQKTDTSASGTVNLFDPDATTQPTLPNQTHVGTYGILTTNSDGTWSYAVNPSAVATLNDNEQVQDSFTITASDGSQHQIVMTVTGDEDIPVVTGDFIAAATETDSDEAVASVSGTLGISDADRSDSPVFNNTTVNGTYGELILTNGQWTYTLDRAGQAGQLTTGDTVTETITLTATDGTEQTIGITITGTDTTAIISGDKQSTLLKTDTTASGTVSLFDPDASIQPTLPNQAHTVLTVL</sequence>
<dbReference type="InterPro" id="IPR040853">
    <property type="entry name" value="RapA2_cadherin-like"/>
</dbReference>
<dbReference type="EMBL" id="PEIB01000018">
    <property type="protein sequence ID" value="RXJ72595.1"/>
    <property type="molecule type" value="Genomic_DNA"/>
</dbReference>
<dbReference type="AlphaFoldDB" id="A0A4Q0YPW8"/>
<feature type="domain" description="RapA2 cadherin-like" evidence="1">
    <location>
        <begin position="133"/>
        <end position="205"/>
    </location>
</feature>
<dbReference type="InterPro" id="IPR010221">
    <property type="entry name" value="VCBS_dom"/>
</dbReference>
<evidence type="ECO:0000313" key="2">
    <source>
        <dbReference type="EMBL" id="RXJ71848.1"/>
    </source>
</evidence>
<evidence type="ECO:0000259" key="1">
    <source>
        <dbReference type="Pfam" id="PF17803"/>
    </source>
</evidence>
<gene>
    <name evidence="3" type="ORF">CS022_14930</name>
    <name evidence="2" type="ORF">CS022_19490</name>
</gene>
<dbReference type="Proteomes" id="UP000290287">
    <property type="component" value="Unassembled WGS sequence"/>
</dbReference>
<dbReference type="OrthoDB" id="5918572at2"/>
<feature type="domain" description="RapA2 cadherin-like" evidence="1">
    <location>
        <begin position="236"/>
        <end position="305"/>
    </location>
</feature>
<dbReference type="Pfam" id="PF17803">
    <property type="entry name" value="Cadherin_4"/>
    <property type="match status" value="3"/>
</dbReference>
<organism evidence="3 4">
    <name type="scientific">Veronia nyctiphanis</name>
    <dbReference type="NCBI Taxonomy" id="1278244"/>
    <lineage>
        <taxon>Bacteria</taxon>
        <taxon>Pseudomonadati</taxon>
        <taxon>Pseudomonadota</taxon>
        <taxon>Gammaproteobacteria</taxon>
        <taxon>Vibrionales</taxon>
        <taxon>Vibrionaceae</taxon>
        <taxon>Veronia</taxon>
    </lineage>
</organism>
<protein>
    <recommendedName>
        <fullName evidence="1">RapA2 cadherin-like domain-containing protein</fullName>
    </recommendedName>
</protein>
<evidence type="ECO:0000313" key="3">
    <source>
        <dbReference type="EMBL" id="RXJ72595.1"/>
    </source>
</evidence>
<dbReference type="EMBL" id="PEIB01000031">
    <property type="protein sequence ID" value="RXJ71848.1"/>
    <property type="molecule type" value="Genomic_DNA"/>
</dbReference>
<dbReference type="InterPro" id="IPR013783">
    <property type="entry name" value="Ig-like_fold"/>
</dbReference>
<proteinExistence type="predicted"/>
<accession>A0A4Q0YPW8</accession>